<feature type="domain" description="BTB" evidence="1">
    <location>
        <begin position="27"/>
        <end position="88"/>
    </location>
</feature>
<evidence type="ECO:0000313" key="2">
    <source>
        <dbReference type="EMBL" id="EIW77363.1"/>
    </source>
</evidence>
<dbReference type="InterPro" id="IPR011333">
    <property type="entry name" value="SKP1/BTB/POZ_sf"/>
</dbReference>
<dbReference type="AlphaFoldDB" id="A0A5M3ME04"/>
<dbReference type="PROSITE" id="PS50097">
    <property type="entry name" value="BTB"/>
    <property type="match status" value="1"/>
</dbReference>
<dbReference type="SMART" id="SM00225">
    <property type="entry name" value="BTB"/>
    <property type="match status" value="1"/>
</dbReference>
<dbReference type="InterPro" id="IPR000210">
    <property type="entry name" value="BTB/POZ_dom"/>
</dbReference>
<dbReference type="OMA" id="ECERCNG"/>
<dbReference type="KEGG" id="cput:CONPUDRAFT_62624"/>
<dbReference type="RefSeq" id="XP_007772385.1">
    <property type="nucleotide sequence ID" value="XM_007774195.1"/>
</dbReference>
<dbReference type="SUPFAM" id="SSF54695">
    <property type="entry name" value="POZ domain"/>
    <property type="match status" value="1"/>
</dbReference>
<evidence type="ECO:0000313" key="3">
    <source>
        <dbReference type="Proteomes" id="UP000053558"/>
    </source>
</evidence>
<protein>
    <recommendedName>
        <fullName evidence="1">BTB domain-containing protein</fullName>
    </recommendedName>
</protein>
<organism evidence="2 3">
    <name type="scientific">Coniophora puteana (strain RWD-64-598)</name>
    <name type="common">Brown rot fungus</name>
    <dbReference type="NCBI Taxonomy" id="741705"/>
    <lineage>
        <taxon>Eukaryota</taxon>
        <taxon>Fungi</taxon>
        <taxon>Dikarya</taxon>
        <taxon>Basidiomycota</taxon>
        <taxon>Agaricomycotina</taxon>
        <taxon>Agaricomycetes</taxon>
        <taxon>Agaricomycetidae</taxon>
        <taxon>Boletales</taxon>
        <taxon>Coniophorineae</taxon>
        <taxon>Coniophoraceae</taxon>
        <taxon>Coniophora</taxon>
    </lineage>
</organism>
<dbReference type="EMBL" id="JH711584">
    <property type="protein sequence ID" value="EIW77363.1"/>
    <property type="molecule type" value="Genomic_DNA"/>
</dbReference>
<name>A0A5M3ME04_CONPW</name>
<dbReference type="Gene3D" id="3.30.710.10">
    <property type="entry name" value="Potassium Channel Kv1.1, Chain A"/>
    <property type="match status" value="1"/>
</dbReference>
<proteinExistence type="predicted"/>
<reference evidence="3" key="1">
    <citation type="journal article" date="2012" name="Science">
        <title>The Paleozoic origin of enzymatic lignin decomposition reconstructed from 31 fungal genomes.</title>
        <authorList>
            <person name="Floudas D."/>
            <person name="Binder M."/>
            <person name="Riley R."/>
            <person name="Barry K."/>
            <person name="Blanchette R.A."/>
            <person name="Henrissat B."/>
            <person name="Martinez A.T."/>
            <person name="Otillar R."/>
            <person name="Spatafora J.W."/>
            <person name="Yadav J.S."/>
            <person name="Aerts A."/>
            <person name="Benoit I."/>
            <person name="Boyd A."/>
            <person name="Carlson A."/>
            <person name="Copeland A."/>
            <person name="Coutinho P.M."/>
            <person name="de Vries R.P."/>
            <person name="Ferreira P."/>
            <person name="Findley K."/>
            <person name="Foster B."/>
            <person name="Gaskell J."/>
            <person name="Glotzer D."/>
            <person name="Gorecki P."/>
            <person name="Heitman J."/>
            <person name="Hesse C."/>
            <person name="Hori C."/>
            <person name="Igarashi K."/>
            <person name="Jurgens J.A."/>
            <person name="Kallen N."/>
            <person name="Kersten P."/>
            <person name="Kohler A."/>
            <person name="Kuees U."/>
            <person name="Kumar T.K.A."/>
            <person name="Kuo A."/>
            <person name="LaButti K."/>
            <person name="Larrondo L.F."/>
            <person name="Lindquist E."/>
            <person name="Ling A."/>
            <person name="Lombard V."/>
            <person name="Lucas S."/>
            <person name="Lundell T."/>
            <person name="Martin R."/>
            <person name="McLaughlin D.J."/>
            <person name="Morgenstern I."/>
            <person name="Morin E."/>
            <person name="Murat C."/>
            <person name="Nagy L.G."/>
            <person name="Nolan M."/>
            <person name="Ohm R.A."/>
            <person name="Patyshakuliyeva A."/>
            <person name="Rokas A."/>
            <person name="Ruiz-Duenas F.J."/>
            <person name="Sabat G."/>
            <person name="Salamov A."/>
            <person name="Samejima M."/>
            <person name="Schmutz J."/>
            <person name="Slot J.C."/>
            <person name="St John F."/>
            <person name="Stenlid J."/>
            <person name="Sun H."/>
            <person name="Sun S."/>
            <person name="Syed K."/>
            <person name="Tsang A."/>
            <person name="Wiebenga A."/>
            <person name="Young D."/>
            <person name="Pisabarro A."/>
            <person name="Eastwood D.C."/>
            <person name="Martin F."/>
            <person name="Cullen D."/>
            <person name="Grigoriev I.V."/>
            <person name="Hibbett D.S."/>
        </authorList>
    </citation>
    <scope>NUCLEOTIDE SEQUENCE [LARGE SCALE GENOMIC DNA]</scope>
    <source>
        <strain evidence="3">RWD-64-598 SS2</strain>
    </source>
</reference>
<evidence type="ECO:0000259" key="1">
    <source>
        <dbReference type="PROSITE" id="PS50097"/>
    </source>
</evidence>
<dbReference type="CDD" id="cd18186">
    <property type="entry name" value="BTB_POZ_ZBTB_KLHL-like"/>
    <property type="match status" value="1"/>
</dbReference>
<gene>
    <name evidence="2" type="ORF">CONPUDRAFT_62624</name>
</gene>
<dbReference type="OrthoDB" id="3164835at2759"/>
<comment type="caution">
    <text evidence="2">The sequence shown here is derived from an EMBL/GenBank/DDBJ whole genome shotgun (WGS) entry which is preliminary data.</text>
</comment>
<keyword evidence="3" id="KW-1185">Reference proteome</keyword>
<dbReference type="Proteomes" id="UP000053558">
    <property type="component" value="Unassembled WGS sequence"/>
</dbReference>
<sequence length="318" mass="34765">MPPTTAAAAATTTATAPSKFPFSDSRVDVIIRSSDNADYRVHKYMLSFSSTCFSDMFQLPQAQGQNDLPVVPVTEDSAVLEKLLLFCYPCDRPQLETLDETIKFLEAGRKYGMDNIKDAARAALPSVRIASPNPLAAIVAALKYEMDAEAKEIARYLLEKDSIPLTAPEIDDMSASELAALMRYHAACCDAASRVVSDPNTLSTASSLAAGGGHPCTCHKRQWAYGRQAFDAPRWWLEFADEVAWILGKMPAPHGTQIKNAFHMGLYKARSCASCSSKGCRSLAQFLAFIQEEVERAISEVSVCWLSSACSVLRRDLC</sequence>
<dbReference type="GeneID" id="19208246"/>
<dbReference type="Pfam" id="PF00651">
    <property type="entry name" value="BTB"/>
    <property type="match status" value="1"/>
</dbReference>
<accession>A0A5M3ME04</accession>